<dbReference type="PANTHER" id="PTHR14226">
    <property type="entry name" value="NEUROPATHY TARGET ESTERASE/SWISS CHEESE D.MELANOGASTER"/>
    <property type="match status" value="1"/>
</dbReference>
<feature type="short sequence motif" description="GXSXG" evidence="4">
    <location>
        <begin position="58"/>
        <end position="62"/>
    </location>
</feature>
<dbReference type="InterPro" id="IPR050301">
    <property type="entry name" value="NTE"/>
</dbReference>
<dbReference type="InterPro" id="IPR016035">
    <property type="entry name" value="Acyl_Trfase/lysoPLipase"/>
</dbReference>
<keyword evidence="2 4" id="KW-0442">Lipid degradation</keyword>
<keyword evidence="1 4" id="KW-0378">Hydrolase</keyword>
<dbReference type="SUPFAM" id="SSF52151">
    <property type="entry name" value="FabD/lysophospholipase-like"/>
    <property type="match status" value="1"/>
</dbReference>
<sequence>MTGRARQANDRPRGIAGPKAEKTVSFALQGGGAHGAFTWGVLDAVLEDGRLAIEAISGTSAGAMNAVVMTEGFLEGGIDGARAQLETFWRRVSRDGSLPDVQRSLMEKVLGFWNGEEGPGLLWFDVVSRVASPYDLNPLNLNPVRGVLEDLIDFEKVRACEDVRLFIAATNVRTGKIKVFEGRELTADHVMASACLPMVFQTVEIDGTPYWDGGYMGNPALYPLFYSTASDDVILVQINPIERKETPRSARDIQNRLNEITFNSSLLRELRAIDFVTRLIDSGKLSKDDYKRVLMHRIDADSIAEHVTAASRLTAEWSLFVNLRDHGRKAARAWLKKNYDAIGARGTLDLRETVD</sequence>
<name>A0ABT7ADM9_9HYPH</name>
<keyword evidence="3 4" id="KW-0443">Lipid metabolism</keyword>
<proteinExistence type="predicted"/>
<evidence type="ECO:0000256" key="4">
    <source>
        <dbReference type="PROSITE-ProRule" id="PRU01161"/>
    </source>
</evidence>
<comment type="caution">
    <text evidence="6">The sequence shown here is derived from an EMBL/GenBank/DDBJ whole genome shotgun (WGS) entry which is preliminary data.</text>
</comment>
<keyword evidence="7" id="KW-1185">Reference proteome</keyword>
<feature type="domain" description="PNPLA" evidence="5">
    <location>
        <begin position="26"/>
        <end position="225"/>
    </location>
</feature>
<organism evidence="6 7">
    <name type="scientific">Chelatococcus albus</name>
    <dbReference type="NCBI Taxonomy" id="3047466"/>
    <lineage>
        <taxon>Bacteria</taxon>
        <taxon>Pseudomonadati</taxon>
        <taxon>Pseudomonadota</taxon>
        <taxon>Alphaproteobacteria</taxon>
        <taxon>Hyphomicrobiales</taxon>
        <taxon>Chelatococcaceae</taxon>
        <taxon>Chelatococcus</taxon>
    </lineage>
</organism>
<evidence type="ECO:0000313" key="6">
    <source>
        <dbReference type="EMBL" id="MDJ1157486.1"/>
    </source>
</evidence>
<dbReference type="Pfam" id="PF01734">
    <property type="entry name" value="Patatin"/>
    <property type="match status" value="1"/>
</dbReference>
<feature type="short sequence motif" description="GXGXXG" evidence="4">
    <location>
        <begin position="30"/>
        <end position="35"/>
    </location>
</feature>
<accession>A0ABT7ADM9</accession>
<protein>
    <submittedName>
        <fullName evidence="6">Patatin-like phospholipase family protein</fullName>
    </submittedName>
</protein>
<dbReference type="RefSeq" id="WP_283739475.1">
    <property type="nucleotide sequence ID" value="NZ_JASJEV010000002.1"/>
</dbReference>
<evidence type="ECO:0000313" key="7">
    <source>
        <dbReference type="Proteomes" id="UP001321492"/>
    </source>
</evidence>
<evidence type="ECO:0000256" key="3">
    <source>
        <dbReference type="ARBA" id="ARBA00023098"/>
    </source>
</evidence>
<dbReference type="PROSITE" id="PS51635">
    <property type="entry name" value="PNPLA"/>
    <property type="match status" value="1"/>
</dbReference>
<dbReference type="Proteomes" id="UP001321492">
    <property type="component" value="Unassembled WGS sequence"/>
</dbReference>
<dbReference type="PANTHER" id="PTHR14226:SF78">
    <property type="entry name" value="SLR0060 PROTEIN"/>
    <property type="match status" value="1"/>
</dbReference>
<evidence type="ECO:0000256" key="2">
    <source>
        <dbReference type="ARBA" id="ARBA00022963"/>
    </source>
</evidence>
<evidence type="ECO:0000259" key="5">
    <source>
        <dbReference type="PROSITE" id="PS51635"/>
    </source>
</evidence>
<dbReference type="InterPro" id="IPR002641">
    <property type="entry name" value="PNPLA_dom"/>
</dbReference>
<dbReference type="Gene3D" id="3.40.1090.10">
    <property type="entry name" value="Cytosolic phospholipase A2 catalytic domain"/>
    <property type="match status" value="2"/>
</dbReference>
<feature type="active site" description="Proton acceptor" evidence="4">
    <location>
        <position position="212"/>
    </location>
</feature>
<evidence type="ECO:0000256" key="1">
    <source>
        <dbReference type="ARBA" id="ARBA00022801"/>
    </source>
</evidence>
<dbReference type="EMBL" id="JASJEV010000002">
    <property type="protein sequence ID" value="MDJ1157486.1"/>
    <property type="molecule type" value="Genomic_DNA"/>
</dbReference>
<gene>
    <name evidence="6" type="ORF">QNA08_04440</name>
</gene>
<feature type="short sequence motif" description="DGA/G" evidence="4">
    <location>
        <begin position="212"/>
        <end position="214"/>
    </location>
</feature>
<feature type="active site" description="Nucleophile" evidence="4">
    <location>
        <position position="60"/>
    </location>
</feature>
<reference evidence="6 7" key="1">
    <citation type="submission" date="2023-05" db="EMBL/GenBank/DDBJ databases">
        <title>Chelatococcus sp. nov., a moderately thermophilic bacterium isolated from hot spring microbial mat.</title>
        <authorList>
            <person name="Hu C.-J."/>
            <person name="Li W.-J."/>
        </authorList>
    </citation>
    <scope>NUCLEOTIDE SEQUENCE [LARGE SCALE GENOMIC DNA]</scope>
    <source>
        <strain evidence="6 7">SYSU G07232</strain>
    </source>
</reference>